<accession>A0ABS0ESC2</accession>
<evidence type="ECO:0000313" key="2">
    <source>
        <dbReference type="EMBL" id="MBF8177742.1"/>
    </source>
</evidence>
<organism evidence="2 3">
    <name type="scientific">Herminiimonas contaminans</name>
    <dbReference type="NCBI Taxonomy" id="1111140"/>
    <lineage>
        <taxon>Bacteria</taxon>
        <taxon>Pseudomonadati</taxon>
        <taxon>Pseudomonadota</taxon>
        <taxon>Betaproteobacteria</taxon>
        <taxon>Burkholderiales</taxon>
        <taxon>Oxalobacteraceae</taxon>
        <taxon>Herminiimonas</taxon>
    </lineage>
</organism>
<dbReference type="Proteomes" id="UP000657372">
    <property type="component" value="Unassembled WGS sequence"/>
</dbReference>
<feature type="transmembrane region" description="Helical" evidence="1">
    <location>
        <begin position="97"/>
        <end position="117"/>
    </location>
</feature>
<comment type="caution">
    <text evidence="2">The sequence shown here is derived from an EMBL/GenBank/DDBJ whole genome shotgun (WGS) entry which is preliminary data.</text>
</comment>
<name>A0ABS0ESC2_9BURK</name>
<sequence>MTEFTDILTRIWTDLMSRPSGPMAFRFMLQPTMGIIIALLDGIKDARTGRSPYFWTLVHRPEARVGRIKEGLKATSRIILLSLGMEAIYQYKVLHTFYVAEALIITFCLAVLPYLLLRGPFARIARYWIAKKNNQQ</sequence>
<evidence type="ECO:0000313" key="3">
    <source>
        <dbReference type="Proteomes" id="UP000657372"/>
    </source>
</evidence>
<dbReference type="RefSeq" id="WP_175626433.1">
    <property type="nucleotide sequence ID" value="NZ_JADOEL010000005.1"/>
</dbReference>
<gene>
    <name evidence="2" type="ORF">IXC47_08625</name>
</gene>
<keyword evidence="1" id="KW-0472">Membrane</keyword>
<keyword evidence="1" id="KW-0812">Transmembrane</keyword>
<reference evidence="2 3" key="1">
    <citation type="submission" date="2020-11" db="EMBL/GenBank/DDBJ databases">
        <title>WGS of Herminiimonas contaminans strain Marseille-Q4544 isolated from planarians Schmidtea mediterranea.</title>
        <authorList>
            <person name="Kangale L."/>
        </authorList>
    </citation>
    <scope>NUCLEOTIDE SEQUENCE [LARGE SCALE GENOMIC DNA]</scope>
    <source>
        <strain evidence="2 3">Marseille-Q4544</strain>
    </source>
</reference>
<dbReference type="EMBL" id="JADOEL010000005">
    <property type="protein sequence ID" value="MBF8177742.1"/>
    <property type="molecule type" value="Genomic_DNA"/>
</dbReference>
<evidence type="ECO:0000256" key="1">
    <source>
        <dbReference type="SAM" id="Phobius"/>
    </source>
</evidence>
<protein>
    <recommendedName>
        <fullName evidence="4">CDP-diacylglycerol--glycerol-3-phosphate 3-phosphatidyltransferase</fullName>
    </recommendedName>
</protein>
<keyword evidence="3" id="KW-1185">Reference proteome</keyword>
<keyword evidence="1" id="KW-1133">Transmembrane helix</keyword>
<proteinExistence type="predicted"/>
<evidence type="ECO:0008006" key="4">
    <source>
        <dbReference type="Google" id="ProtNLM"/>
    </source>
</evidence>